<proteinExistence type="predicted"/>
<dbReference type="OrthoDB" id="8127484at2"/>
<dbReference type="Proteomes" id="UP000298781">
    <property type="component" value="Chromosome"/>
</dbReference>
<reference evidence="1 2" key="1">
    <citation type="submission" date="2019-04" db="EMBL/GenBank/DDBJ databases">
        <title>Phreatobacter aquaticus sp. nov.</title>
        <authorList>
            <person name="Choi A."/>
        </authorList>
    </citation>
    <scope>NUCLEOTIDE SEQUENCE [LARGE SCALE GENOMIC DNA]</scope>
    <source>
        <strain evidence="1 2">KCTC 52518</strain>
    </source>
</reference>
<protein>
    <submittedName>
        <fullName evidence="1">Uncharacterized protein</fullName>
    </submittedName>
</protein>
<organism evidence="1 2">
    <name type="scientific">Phreatobacter stygius</name>
    <dbReference type="NCBI Taxonomy" id="1940610"/>
    <lineage>
        <taxon>Bacteria</taxon>
        <taxon>Pseudomonadati</taxon>
        <taxon>Pseudomonadota</taxon>
        <taxon>Alphaproteobacteria</taxon>
        <taxon>Hyphomicrobiales</taxon>
        <taxon>Phreatobacteraceae</taxon>
        <taxon>Phreatobacter</taxon>
    </lineage>
</organism>
<sequence length="63" mass="7020">MSDTIIIELDDEPIGLGQRTRGGLRFFASARSVQSLDHQVFRSIHGIERAARDLIAATRRRAA</sequence>
<accession>A0A4D7B1G1</accession>
<gene>
    <name evidence="1" type="ORF">E8M01_06195</name>
</gene>
<keyword evidence="2" id="KW-1185">Reference proteome</keyword>
<dbReference type="AlphaFoldDB" id="A0A4D7B1G1"/>
<evidence type="ECO:0000313" key="2">
    <source>
        <dbReference type="Proteomes" id="UP000298781"/>
    </source>
</evidence>
<evidence type="ECO:0000313" key="1">
    <source>
        <dbReference type="EMBL" id="QCI63870.1"/>
    </source>
</evidence>
<dbReference type="KEGG" id="pstg:E8M01_06195"/>
<name>A0A4D7B1G1_9HYPH</name>
<dbReference type="RefSeq" id="WP_136959327.1">
    <property type="nucleotide sequence ID" value="NZ_CP039690.1"/>
</dbReference>
<dbReference type="EMBL" id="CP039690">
    <property type="protein sequence ID" value="QCI63870.1"/>
    <property type="molecule type" value="Genomic_DNA"/>
</dbReference>